<feature type="compositionally biased region" description="Basic and acidic residues" evidence="1">
    <location>
        <begin position="31"/>
        <end position="54"/>
    </location>
</feature>
<reference evidence="2 3" key="1">
    <citation type="journal article" date="2021" name="Front. Microbiol.">
        <title>Aerobic Denitrification and Heterotrophic Sulfur Oxidation in the Genus Halomonas Revealed by Six Novel Species Characterizations and Genome-Based Analysis.</title>
        <authorList>
            <person name="Wang L."/>
            <person name="Shao Z."/>
        </authorList>
    </citation>
    <scope>NUCLEOTIDE SEQUENCE [LARGE SCALE GENOMIC DNA]</scope>
    <source>
        <strain evidence="2 3">MCCC 1A11059</strain>
    </source>
</reference>
<proteinExistence type="predicted"/>
<keyword evidence="3" id="KW-1185">Reference proteome</keyword>
<sequence length="54" mass="6283">MSYGKESSLQAADIARQQARQKRHGHQGRQHPNDKRQPSEAVNRHLELMRKLHA</sequence>
<dbReference type="RefSeq" id="WP_209537573.1">
    <property type="nucleotide sequence ID" value="NZ_CP053381.1"/>
</dbReference>
<feature type="region of interest" description="Disordered" evidence="1">
    <location>
        <begin position="1"/>
        <end position="54"/>
    </location>
</feature>
<protein>
    <recommendedName>
        <fullName evidence="4">Small EDRK-rich factor-like N-terminal domain-containing protein</fullName>
    </recommendedName>
</protein>
<gene>
    <name evidence="2" type="ORF">HNO51_12460</name>
</gene>
<evidence type="ECO:0008006" key="4">
    <source>
        <dbReference type="Google" id="ProtNLM"/>
    </source>
</evidence>
<accession>A0ABX7W6B0</accession>
<feature type="compositionally biased region" description="Basic residues" evidence="1">
    <location>
        <begin position="19"/>
        <end position="29"/>
    </location>
</feature>
<evidence type="ECO:0000313" key="3">
    <source>
        <dbReference type="Proteomes" id="UP000671868"/>
    </source>
</evidence>
<dbReference type="Proteomes" id="UP000671868">
    <property type="component" value="Chromosome"/>
</dbReference>
<dbReference type="EMBL" id="CP053381">
    <property type="protein sequence ID" value="QTP55421.1"/>
    <property type="molecule type" value="Genomic_DNA"/>
</dbReference>
<name>A0ABX7W6B0_9GAMM</name>
<organism evidence="2 3">
    <name type="scientific">Billgrantia sulfidoxydans</name>
    <dbReference type="NCBI Taxonomy" id="2733484"/>
    <lineage>
        <taxon>Bacteria</taxon>
        <taxon>Pseudomonadati</taxon>
        <taxon>Pseudomonadota</taxon>
        <taxon>Gammaproteobacteria</taxon>
        <taxon>Oceanospirillales</taxon>
        <taxon>Halomonadaceae</taxon>
        <taxon>Billgrantia</taxon>
    </lineage>
</organism>
<evidence type="ECO:0000256" key="1">
    <source>
        <dbReference type="SAM" id="MobiDB-lite"/>
    </source>
</evidence>
<evidence type="ECO:0000313" key="2">
    <source>
        <dbReference type="EMBL" id="QTP55421.1"/>
    </source>
</evidence>